<dbReference type="Pfam" id="PF02767">
    <property type="entry name" value="DNA_pol3_beta_2"/>
    <property type="match status" value="1"/>
</dbReference>
<dbReference type="SMART" id="SM00480">
    <property type="entry name" value="POL3Bc"/>
    <property type="match status" value="1"/>
</dbReference>
<evidence type="ECO:0000259" key="13">
    <source>
        <dbReference type="Pfam" id="PF02768"/>
    </source>
</evidence>
<dbReference type="GO" id="GO:0008408">
    <property type="term" value="F:3'-5' exonuclease activity"/>
    <property type="evidence" value="ECO:0007669"/>
    <property type="project" value="InterPro"/>
</dbReference>
<keyword evidence="6 10" id="KW-0548">Nucleotidyltransferase</keyword>
<keyword evidence="9" id="KW-0238">DNA-binding</keyword>
<keyword evidence="4 10" id="KW-0963">Cytoplasm</keyword>
<dbReference type="InterPro" id="IPR022635">
    <property type="entry name" value="DNA_polIII_beta_C"/>
</dbReference>
<feature type="domain" description="DNA polymerase III beta sliding clamp C-terminal" evidence="13">
    <location>
        <begin position="245"/>
        <end position="363"/>
    </location>
</feature>
<dbReference type="GO" id="GO:0003887">
    <property type="term" value="F:DNA-directed DNA polymerase activity"/>
    <property type="evidence" value="ECO:0007669"/>
    <property type="project" value="UniProtKB-UniRule"/>
</dbReference>
<evidence type="ECO:0000256" key="4">
    <source>
        <dbReference type="ARBA" id="ARBA00022490"/>
    </source>
</evidence>
<evidence type="ECO:0000256" key="2">
    <source>
        <dbReference type="ARBA" id="ARBA00010752"/>
    </source>
</evidence>
<comment type="subunit">
    <text evidence="10">Forms a ring-shaped head-to-tail homodimer around DNA.</text>
</comment>
<dbReference type="PANTHER" id="PTHR30478">
    <property type="entry name" value="DNA POLYMERASE III SUBUNIT BETA"/>
    <property type="match status" value="1"/>
</dbReference>
<evidence type="ECO:0000259" key="12">
    <source>
        <dbReference type="Pfam" id="PF02767"/>
    </source>
</evidence>
<dbReference type="Pfam" id="PF02768">
    <property type="entry name" value="DNA_pol3_beta_3"/>
    <property type="match status" value="1"/>
</dbReference>
<dbReference type="InterPro" id="IPR046938">
    <property type="entry name" value="DNA_clamp_sf"/>
</dbReference>
<evidence type="ECO:0000259" key="11">
    <source>
        <dbReference type="Pfam" id="PF00712"/>
    </source>
</evidence>
<comment type="similarity">
    <text evidence="2 10">Belongs to the beta sliding clamp family.</text>
</comment>
<dbReference type="Proteomes" id="UP000471298">
    <property type="component" value="Unassembled WGS sequence"/>
</dbReference>
<dbReference type="Pfam" id="PF00712">
    <property type="entry name" value="DNA_pol3_beta"/>
    <property type="match status" value="1"/>
</dbReference>
<dbReference type="PANTHER" id="PTHR30478:SF0">
    <property type="entry name" value="BETA SLIDING CLAMP"/>
    <property type="match status" value="1"/>
</dbReference>
<evidence type="ECO:0000256" key="10">
    <source>
        <dbReference type="PIRNR" id="PIRNR000804"/>
    </source>
</evidence>
<comment type="function">
    <text evidence="10">Confers DNA tethering and processivity to DNA polymerases and other proteins. Acts as a clamp, forming a ring around DNA (a reaction catalyzed by the clamp-loading complex) which diffuses in an ATP-independent manner freely and bidirectionally along dsDNA. Initially characterized for its ability to contact the catalytic subunit of DNA polymerase III (Pol III), a complex, multichain enzyme responsible for most of the replicative synthesis in bacteria; Pol III exhibits 3'-5' exonuclease proofreading activity. The beta chain is required for initiation of replication as well as for processivity of DNA replication.</text>
</comment>
<dbReference type="NCBIfam" id="TIGR00663">
    <property type="entry name" value="dnan"/>
    <property type="match status" value="1"/>
</dbReference>
<protein>
    <recommendedName>
        <fullName evidence="3 10">Beta sliding clamp</fullName>
    </recommendedName>
</protein>
<name>A0A6N7EW32_9GAMM</name>
<dbReference type="AlphaFoldDB" id="A0A6N7EW32"/>
<dbReference type="CDD" id="cd00140">
    <property type="entry name" value="beta_clamp"/>
    <property type="match status" value="1"/>
</dbReference>
<dbReference type="InterPro" id="IPR022637">
    <property type="entry name" value="DNA_polIII_beta_cen"/>
</dbReference>
<evidence type="ECO:0000256" key="8">
    <source>
        <dbReference type="ARBA" id="ARBA00022932"/>
    </source>
</evidence>
<evidence type="ECO:0000256" key="3">
    <source>
        <dbReference type="ARBA" id="ARBA00021035"/>
    </source>
</evidence>
<dbReference type="GO" id="GO:0003677">
    <property type="term" value="F:DNA binding"/>
    <property type="evidence" value="ECO:0007669"/>
    <property type="project" value="UniProtKB-UniRule"/>
</dbReference>
<dbReference type="FunCoup" id="A0A6N7EW32">
    <property type="interactions" value="342"/>
</dbReference>
<feature type="domain" description="DNA polymerase III beta sliding clamp central" evidence="12">
    <location>
        <begin position="129"/>
        <end position="241"/>
    </location>
</feature>
<dbReference type="SUPFAM" id="SSF55979">
    <property type="entry name" value="DNA clamp"/>
    <property type="match status" value="3"/>
</dbReference>
<comment type="caution">
    <text evidence="14">The sequence shown here is derived from an EMBL/GenBank/DDBJ whole genome shotgun (WGS) entry which is preliminary data.</text>
</comment>
<dbReference type="GO" id="GO:0009360">
    <property type="term" value="C:DNA polymerase III complex"/>
    <property type="evidence" value="ECO:0007669"/>
    <property type="project" value="InterPro"/>
</dbReference>
<evidence type="ECO:0000256" key="7">
    <source>
        <dbReference type="ARBA" id="ARBA00022705"/>
    </source>
</evidence>
<evidence type="ECO:0000313" key="14">
    <source>
        <dbReference type="EMBL" id="MPV85297.1"/>
    </source>
</evidence>
<evidence type="ECO:0000256" key="5">
    <source>
        <dbReference type="ARBA" id="ARBA00022679"/>
    </source>
</evidence>
<dbReference type="InterPro" id="IPR022634">
    <property type="entry name" value="DNA_polIII_beta_N"/>
</dbReference>
<keyword evidence="15" id="KW-1185">Reference proteome</keyword>
<dbReference type="GO" id="GO:0005737">
    <property type="term" value="C:cytoplasm"/>
    <property type="evidence" value="ECO:0007669"/>
    <property type="project" value="UniProtKB-SubCell"/>
</dbReference>
<keyword evidence="7 10" id="KW-0235">DNA replication</keyword>
<proteinExistence type="inferred from homology"/>
<keyword evidence="5 10" id="KW-0808">Transferase</keyword>
<dbReference type="Gene3D" id="3.70.10.10">
    <property type="match status" value="1"/>
</dbReference>
<accession>A0A6N7EW32</accession>
<evidence type="ECO:0000313" key="15">
    <source>
        <dbReference type="Proteomes" id="UP000471298"/>
    </source>
</evidence>
<dbReference type="GO" id="GO:0006271">
    <property type="term" value="P:DNA strand elongation involved in DNA replication"/>
    <property type="evidence" value="ECO:0007669"/>
    <property type="project" value="TreeGrafter"/>
</dbReference>
<feature type="domain" description="DNA polymerase III beta sliding clamp N-terminal" evidence="11">
    <location>
        <begin position="1"/>
        <end position="117"/>
    </location>
</feature>
<reference evidence="14 15" key="1">
    <citation type="submission" date="2019-10" db="EMBL/GenBank/DDBJ databases">
        <title>Cardiobacteriales fam. a chemoheterotrophic member of the order Cardiobacteriales, and proposal of Cardiobacteriales fam. nov.</title>
        <authorList>
            <person name="Wang C."/>
        </authorList>
    </citation>
    <scope>NUCLEOTIDE SEQUENCE [LARGE SCALE GENOMIC DNA]</scope>
    <source>
        <strain evidence="14 15">ML27</strain>
    </source>
</reference>
<organism evidence="14 15">
    <name type="scientific">Ostreibacterium oceani</name>
    <dbReference type="NCBI Taxonomy" id="2654998"/>
    <lineage>
        <taxon>Bacteria</taxon>
        <taxon>Pseudomonadati</taxon>
        <taxon>Pseudomonadota</taxon>
        <taxon>Gammaproteobacteria</taxon>
        <taxon>Cardiobacteriales</taxon>
        <taxon>Ostreibacteriaceae</taxon>
        <taxon>Ostreibacterium</taxon>
    </lineage>
</organism>
<comment type="subcellular location">
    <subcellularLocation>
        <location evidence="1 10">Cytoplasm</location>
    </subcellularLocation>
</comment>
<gene>
    <name evidence="14" type="ORF">GCU85_00935</name>
</gene>
<keyword evidence="8 10" id="KW-0239">DNA-directed DNA polymerase</keyword>
<dbReference type="EMBL" id="WHNW01000001">
    <property type="protein sequence ID" value="MPV85297.1"/>
    <property type="molecule type" value="Genomic_DNA"/>
</dbReference>
<evidence type="ECO:0000256" key="1">
    <source>
        <dbReference type="ARBA" id="ARBA00004496"/>
    </source>
</evidence>
<dbReference type="InParanoid" id="A0A6N7EW32"/>
<evidence type="ECO:0000256" key="6">
    <source>
        <dbReference type="ARBA" id="ARBA00022695"/>
    </source>
</evidence>
<sequence length="365" mass="40929">MRFSSKKSELFALLSRVNNIVEKKSPQKIRTNVLIRAVDDRIELVGFDNEMTIAGSVAATVEENGETTVTAQKLFDIVRSLSSETDVVFHQTDNVLYVQAGSSKFQLVTLPVEDYPLPERYEFEQQFELPAVQLVDLLSRVKFSMATNDVRHYLNGLLLHFTPSAIIAVSTDGHRLSIAEIENNSDITDRKVIIPKKAIGEIINWLSGESDSLKIELSDTHIQFCYQQVEMTSALINAEYPAYESVIPSLSENPAIIPKATLKTALQRAKILSNEYGSGVSLSFSPWTLHLSAKNMDNEMAEDKIDMNYDGENMRIAFNINYLVDILDALSHDNVTMSVTDSQSSSLIYDTENDNARYVLMPMNI</sequence>
<dbReference type="InterPro" id="IPR001001">
    <property type="entry name" value="DNA_polIII_beta"/>
</dbReference>
<evidence type="ECO:0000256" key="9">
    <source>
        <dbReference type="ARBA" id="ARBA00023125"/>
    </source>
</evidence>
<dbReference type="PIRSF" id="PIRSF000804">
    <property type="entry name" value="DNA_pol_III_b"/>
    <property type="match status" value="1"/>
</dbReference>
<dbReference type="RefSeq" id="WP_152808407.1">
    <property type="nucleotide sequence ID" value="NZ_WHNW01000001.1"/>
</dbReference>
<dbReference type="Gene3D" id="3.10.150.10">
    <property type="entry name" value="DNA Polymerase III, subunit A, domain 2"/>
    <property type="match status" value="1"/>
</dbReference>